<comment type="caution">
    <text evidence="2">The sequence shown here is derived from an EMBL/GenBank/DDBJ whole genome shotgun (WGS) entry which is preliminary data.</text>
</comment>
<feature type="region of interest" description="Disordered" evidence="1">
    <location>
        <begin position="1"/>
        <end position="35"/>
    </location>
</feature>
<reference evidence="2" key="1">
    <citation type="journal article" date="2020" name="Stud. Mycol.">
        <title>101 Dothideomycetes genomes: a test case for predicting lifestyles and emergence of pathogens.</title>
        <authorList>
            <person name="Haridas S."/>
            <person name="Albert R."/>
            <person name="Binder M."/>
            <person name="Bloem J."/>
            <person name="Labutti K."/>
            <person name="Salamov A."/>
            <person name="Andreopoulos B."/>
            <person name="Baker S."/>
            <person name="Barry K."/>
            <person name="Bills G."/>
            <person name="Bluhm B."/>
            <person name="Cannon C."/>
            <person name="Castanera R."/>
            <person name="Culley D."/>
            <person name="Daum C."/>
            <person name="Ezra D."/>
            <person name="Gonzalez J."/>
            <person name="Henrissat B."/>
            <person name="Kuo A."/>
            <person name="Liang C."/>
            <person name="Lipzen A."/>
            <person name="Lutzoni F."/>
            <person name="Magnuson J."/>
            <person name="Mondo S."/>
            <person name="Nolan M."/>
            <person name="Ohm R."/>
            <person name="Pangilinan J."/>
            <person name="Park H.-J."/>
            <person name="Ramirez L."/>
            <person name="Alfaro M."/>
            <person name="Sun H."/>
            <person name="Tritt A."/>
            <person name="Yoshinaga Y."/>
            <person name="Zwiers L.-H."/>
            <person name="Turgeon B."/>
            <person name="Goodwin S."/>
            <person name="Spatafora J."/>
            <person name="Crous P."/>
            <person name="Grigoriev I."/>
        </authorList>
    </citation>
    <scope>NUCLEOTIDE SEQUENCE</scope>
    <source>
        <strain evidence="2">CBS 690.94</strain>
    </source>
</reference>
<feature type="compositionally biased region" description="Low complexity" evidence="1">
    <location>
        <begin position="25"/>
        <end position="35"/>
    </location>
</feature>
<feature type="region of interest" description="Disordered" evidence="1">
    <location>
        <begin position="138"/>
        <end position="158"/>
    </location>
</feature>
<gene>
    <name evidence="2" type="ORF">P171DRAFT_490985</name>
</gene>
<sequence>MASHDTQSTSTSASTPSPSTPTPTPTTSALPKSSTTLFTTVPTDLLPRSATSVFTAPVRALTTGPRAVLTLFRGLKHAAKAIVRRRKKHDPMQSRMSQIMHEARLETPEEIDEWEEVDTEDVKEDMRRERLRMKWERKRKEREGAGVGVDNDGDEGPVQVFTRRRKVRHWDDESESDGEVIEII</sequence>
<organism evidence="2 3">
    <name type="scientific">Karstenula rhodostoma CBS 690.94</name>
    <dbReference type="NCBI Taxonomy" id="1392251"/>
    <lineage>
        <taxon>Eukaryota</taxon>
        <taxon>Fungi</taxon>
        <taxon>Dikarya</taxon>
        <taxon>Ascomycota</taxon>
        <taxon>Pezizomycotina</taxon>
        <taxon>Dothideomycetes</taxon>
        <taxon>Pleosporomycetidae</taxon>
        <taxon>Pleosporales</taxon>
        <taxon>Massarineae</taxon>
        <taxon>Didymosphaeriaceae</taxon>
        <taxon>Karstenula</taxon>
    </lineage>
</organism>
<evidence type="ECO:0000256" key="1">
    <source>
        <dbReference type="SAM" id="MobiDB-lite"/>
    </source>
</evidence>
<keyword evidence="3" id="KW-1185">Reference proteome</keyword>
<dbReference type="EMBL" id="MU001512">
    <property type="protein sequence ID" value="KAF2438316.1"/>
    <property type="molecule type" value="Genomic_DNA"/>
</dbReference>
<accession>A0A9P4P6E6</accession>
<dbReference type="AlphaFoldDB" id="A0A9P4P6E6"/>
<dbReference type="OrthoDB" id="3798454at2759"/>
<evidence type="ECO:0000313" key="2">
    <source>
        <dbReference type="EMBL" id="KAF2438316.1"/>
    </source>
</evidence>
<dbReference type="Proteomes" id="UP000799764">
    <property type="component" value="Unassembled WGS sequence"/>
</dbReference>
<proteinExistence type="predicted"/>
<protein>
    <submittedName>
        <fullName evidence="2">Uncharacterized protein</fullName>
    </submittedName>
</protein>
<evidence type="ECO:0000313" key="3">
    <source>
        <dbReference type="Proteomes" id="UP000799764"/>
    </source>
</evidence>
<feature type="compositionally biased region" description="Low complexity" evidence="1">
    <location>
        <begin position="8"/>
        <end position="17"/>
    </location>
</feature>
<name>A0A9P4P6E6_9PLEO</name>